<evidence type="ECO:0000259" key="3">
    <source>
        <dbReference type="Pfam" id="PF00724"/>
    </source>
</evidence>
<organism evidence="4 5">
    <name type="scientific">Candidatus Corynebacterium avicola</name>
    <dbReference type="NCBI Taxonomy" id="2838527"/>
    <lineage>
        <taxon>Bacteria</taxon>
        <taxon>Bacillati</taxon>
        <taxon>Actinomycetota</taxon>
        <taxon>Actinomycetes</taxon>
        <taxon>Mycobacteriales</taxon>
        <taxon>Corynebacteriaceae</taxon>
        <taxon>Corynebacterium</taxon>
    </lineage>
</organism>
<dbReference type="CDD" id="cd04733">
    <property type="entry name" value="OYE_like_2_FMN"/>
    <property type="match status" value="1"/>
</dbReference>
<dbReference type="InterPro" id="IPR013785">
    <property type="entry name" value="Aldolase_TIM"/>
</dbReference>
<dbReference type="SUPFAM" id="SSF51395">
    <property type="entry name" value="FMN-linked oxidoreductases"/>
    <property type="match status" value="1"/>
</dbReference>
<dbReference type="Gene3D" id="3.20.20.70">
    <property type="entry name" value="Aldolase class I"/>
    <property type="match status" value="1"/>
</dbReference>
<evidence type="ECO:0000256" key="2">
    <source>
        <dbReference type="ARBA" id="ARBA00023002"/>
    </source>
</evidence>
<dbReference type="InterPro" id="IPR001155">
    <property type="entry name" value="OxRdtase_FMN_N"/>
</dbReference>
<dbReference type="PANTHER" id="PTHR43656">
    <property type="entry name" value="BINDING OXIDOREDUCTASE, PUTATIVE (AFU_ORTHOLOGUE AFUA_2G08260)-RELATED"/>
    <property type="match status" value="1"/>
</dbReference>
<dbReference type="InterPro" id="IPR051799">
    <property type="entry name" value="NADH_flavin_oxidoreductase"/>
</dbReference>
<keyword evidence="1" id="KW-0285">Flavoprotein</keyword>
<dbReference type="EMBL" id="DXGC01000055">
    <property type="protein sequence ID" value="HIW91160.1"/>
    <property type="molecule type" value="Genomic_DNA"/>
</dbReference>
<dbReference type="Pfam" id="PF00724">
    <property type="entry name" value="Oxidored_FMN"/>
    <property type="match status" value="1"/>
</dbReference>
<dbReference type="GO" id="GO:0016491">
    <property type="term" value="F:oxidoreductase activity"/>
    <property type="evidence" value="ECO:0007669"/>
    <property type="project" value="UniProtKB-KW"/>
</dbReference>
<keyword evidence="2" id="KW-0560">Oxidoreductase</keyword>
<feature type="domain" description="NADH:flavin oxidoreductase/NADH oxidase N-terminal" evidence="3">
    <location>
        <begin position="9"/>
        <end position="338"/>
    </location>
</feature>
<reference evidence="4" key="2">
    <citation type="submission" date="2021-04" db="EMBL/GenBank/DDBJ databases">
        <authorList>
            <person name="Gilroy R."/>
        </authorList>
    </citation>
    <scope>NUCLEOTIDE SEQUENCE</scope>
    <source>
        <strain evidence="4">CHK32-1732</strain>
    </source>
</reference>
<evidence type="ECO:0000313" key="4">
    <source>
        <dbReference type="EMBL" id="HIW91160.1"/>
    </source>
</evidence>
<proteinExistence type="predicted"/>
<comment type="caution">
    <text evidence="4">The sequence shown here is derived from an EMBL/GenBank/DDBJ whole genome shotgun (WGS) entry which is preliminary data.</text>
</comment>
<protein>
    <submittedName>
        <fullName evidence="4">NADH:flavin oxidoreductase/NADH oxidase family protein</fullName>
    </submittedName>
</protein>
<dbReference type="AlphaFoldDB" id="A0A9D1RPK4"/>
<evidence type="ECO:0000256" key="1">
    <source>
        <dbReference type="ARBA" id="ARBA00022630"/>
    </source>
</evidence>
<reference evidence="4" key="1">
    <citation type="journal article" date="2021" name="PeerJ">
        <title>Extensive microbial diversity within the chicken gut microbiome revealed by metagenomics and culture.</title>
        <authorList>
            <person name="Gilroy R."/>
            <person name="Ravi A."/>
            <person name="Getino M."/>
            <person name="Pursley I."/>
            <person name="Horton D.L."/>
            <person name="Alikhan N.F."/>
            <person name="Baker D."/>
            <person name="Gharbi K."/>
            <person name="Hall N."/>
            <person name="Watson M."/>
            <person name="Adriaenssens E.M."/>
            <person name="Foster-Nyarko E."/>
            <person name="Jarju S."/>
            <person name="Secka A."/>
            <person name="Antonio M."/>
            <person name="Oren A."/>
            <person name="Chaudhuri R.R."/>
            <person name="La Ragione R."/>
            <person name="Hildebrand F."/>
            <person name="Pallen M.J."/>
        </authorList>
    </citation>
    <scope>NUCLEOTIDE SEQUENCE</scope>
    <source>
        <strain evidence="4">CHK32-1732</strain>
    </source>
</reference>
<dbReference type="PANTHER" id="PTHR43656:SF2">
    <property type="entry name" value="BINDING OXIDOREDUCTASE, PUTATIVE (AFU_ORTHOLOGUE AFUA_2G08260)-RELATED"/>
    <property type="match status" value="1"/>
</dbReference>
<sequence>MTPVSVAAPLELPCGTTVKNRLVKAAMSEGLATKAGGPSDQHIDLYRRWAEGGAGVLVTGAVMVDPEHLGEPNTVVVADDRHLDALRDWAEAGTVNDTELWMQLNHPGKQSPRSVNEYPVAPSAIPMDGPAARFFATPRELTVDDIRLIVWRFGYAARIAKSTGFTGVQIHAAHGYLINQFLSPKDNKRTDEYGGDLESRMRLLVEVFEAIRDEVGEEFPISVKLNSSDGVEGGFGEDESIAVAEKLSEMGADVIEVSGGNYIAPLMQGEKVDASGDTGQIYFGDYAQRLREKVSTPVLLTGGFRCAADIEKGLDGLADLVGMARPLVMVPEYPNELIKQGSRKLVRLPRLSTGSKKLDEPLEHLLGTNWYEMQMDRITDGRAIGGDGLATLWFTVKNHGLTGLLSKRR</sequence>
<accession>A0A9D1RPK4</accession>
<name>A0A9D1RPK4_9CORY</name>
<dbReference type="GO" id="GO:0010181">
    <property type="term" value="F:FMN binding"/>
    <property type="evidence" value="ECO:0007669"/>
    <property type="project" value="InterPro"/>
</dbReference>
<dbReference type="Proteomes" id="UP000824190">
    <property type="component" value="Unassembled WGS sequence"/>
</dbReference>
<evidence type="ECO:0000313" key="5">
    <source>
        <dbReference type="Proteomes" id="UP000824190"/>
    </source>
</evidence>
<gene>
    <name evidence="4" type="ORF">H9870_05830</name>
</gene>